<organism evidence="12 13">
    <name type="scientific">Marinobacter similis</name>
    <dbReference type="NCBI Taxonomy" id="1420916"/>
    <lineage>
        <taxon>Bacteria</taxon>
        <taxon>Pseudomonadati</taxon>
        <taxon>Pseudomonadota</taxon>
        <taxon>Gammaproteobacteria</taxon>
        <taxon>Pseudomonadales</taxon>
        <taxon>Marinobacteraceae</taxon>
        <taxon>Marinobacter</taxon>
    </lineage>
</organism>
<dbReference type="SUPFAM" id="SSF52540">
    <property type="entry name" value="P-loop containing nucleoside triphosphate hydrolases"/>
    <property type="match status" value="1"/>
</dbReference>
<dbReference type="SMART" id="SM00382">
    <property type="entry name" value="AAA"/>
    <property type="match status" value="1"/>
</dbReference>
<dbReference type="InterPro" id="IPR005116">
    <property type="entry name" value="Transp-assoc_OB_typ1"/>
</dbReference>
<dbReference type="HOGENOM" id="CLU_000604_1_1_6"/>
<dbReference type="NCBIfam" id="TIGR02142">
    <property type="entry name" value="modC_ABC"/>
    <property type="match status" value="1"/>
</dbReference>
<evidence type="ECO:0000259" key="10">
    <source>
        <dbReference type="PROSITE" id="PS50893"/>
    </source>
</evidence>
<dbReference type="RefSeq" id="WP_041341955.1">
    <property type="nucleotide sequence ID" value="NZ_CP007151.1"/>
</dbReference>
<evidence type="ECO:0000256" key="5">
    <source>
        <dbReference type="ARBA" id="ARBA00022741"/>
    </source>
</evidence>
<dbReference type="GO" id="GO:0140359">
    <property type="term" value="F:ABC-type transporter activity"/>
    <property type="evidence" value="ECO:0007669"/>
    <property type="project" value="InterPro"/>
</dbReference>
<evidence type="ECO:0000256" key="8">
    <source>
        <dbReference type="ARBA" id="ARBA00023136"/>
    </source>
</evidence>
<evidence type="ECO:0000256" key="1">
    <source>
        <dbReference type="ARBA" id="ARBA00022448"/>
    </source>
</evidence>
<evidence type="ECO:0000259" key="11">
    <source>
        <dbReference type="PROSITE" id="PS51866"/>
    </source>
</evidence>
<dbReference type="PANTHER" id="PTHR43514">
    <property type="entry name" value="ABC TRANSPORTER I FAMILY MEMBER 10"/>
    <property type="match status" value="1"/>
</dbReference>
<keyword evidence="3 9" id="KW-0500">Molybdenum</keyword>
<gene>
    <name evidence="12" type="ORF">AU14_15115</name>
</gene>
<dbReference type="SUPFAM" id="SSF50331">
    <property type="entry name" value="MOP-like"/>
    <property type="match status" value="1"/>
</dbReference>
<keyword evidence="1" id="KW-0813">Transport</keyword>
<protein>
    <submittedName>
        <fullName evidence="12">Molybdate ABC transporter ATPase</fullName>
    </submittedName>
</protein>
<proteinExistence type="predicted"/>
<keyword evidence="6" id="KW-0067">ATP-binding</keyword>
<keyword evidence="7" id="KW-1278">Translocase</keyword>
<dbReference type="GO" id="GO:0016887">
    <property type="term" value="F:ATP hydrolysis activity"/>
    <property type="evidence" value="ECO:0007669"/>
    <property type="project" value="InterPro"/>
</dbReference>
<evidence type="ECO:0000256" key="6">
    <source>
        <dbReference type="ARBA" id="ARBA00022840"/>
    </source>
</evidence>
<dbReference type="OrthoDB" id="9802264at2"/>
<dbReference type="InterPro" id="IPR004606">
    <property type="entry name" value="Mop_domain"/>
</dbReference>
<evidence type="ECO:0000313" key="13">
    <source>
        <dbReference type="Proteomes" id="UP000061489"/>
    </source>
</evidence>
<dbReference type="InterPro" id="IPR003439">
    <property type="entry name" value="ABC_transporter-like_ATP-bd"/>
</dbReference>
<feature type="domain" description="Mop" evidence="11">
    <location>
        <begin position="292"/>
        <end position="357"/>
    </location>
</feature>
<dbReference type="Pfam" id="PF00005">
    <property type="entry name" value="ABC_tran"/>
    <property type="match status" value="1"/>
</dbReference>
<reference evidence="12 13" key="1">
    <citation type="journal article" date="2014" name="Genome Announc.">
        <title>Draft Genome Sequences of Marinobacter similis A3d10T and Marinobacter salarius R9SW1T.</title>
        <authorList>
            <person name="Ivanova E.P."/>
            <person name="Ng H.J."/>
            <person name="Webb H.K."/>
            <person name="Feng G."/>
            <person name="Oshima K."/>
            <person name="Hattori M."/>
            <person name="Ohkuma M."/>
            <person name="Sergeev A.F."/>
            <person name="Mikhailov V.V."/>
            <person name="Crawford R.J."/>
            <person name="Sawabe T."/>
        </authorList>
    </citation>
    <scope>NUCLEOTIDE SEQUENCE [LARGE SCALE GENOMIC DNA]</scope>
    <source>
        <strain evidence="12 13">A3d10</strain>
    </source>
</reference>
<evidence type="ECO:0000256" key="4">
    <source>
        <dbReference type="ARBA" id="ARBA00022519"/>
    </source>
</evidence>
<keyword evidence="8" id="KW-0472">Membrane</keyword>
<name>W5YJQ6_9GAMM</name>
<dbReference type="PROSITE" id="PS50893">
    <property type="entry name" value="ABC_TRANSPORTER_2"/>
    <property type="match status" value="1"/>
</dbReference>
<accession>W5YJQ6</accession>
<dbReference type="GO" id="GO:0016020">
    <property type="term" value="C:membrane"/>
    <property type="evidence" value="ECO:0007669"/>
    <property type="project" value="InterPro"/>
</dbReference>
<evidence type="ECO:0000256" key="2">
    <source>
        <dbReference type="ARBA" id="ARBA00022475"/>
    </source>
</evidence>
<dbReference type="KEGG" id="msx:AU14_15115"/>
<dbReference type="AlphaFoldDB" id="W5YJQ6"/>
<dbReference type="Gene3D" id="2.40.50.100">
    <property type="match status" value="1"/>
</dbReference>
<evidence type="ECO:0000256" key="9">
    <source>
        <dbReference type="PROSITE-ProRule" id="PRU01213"/>
    </source>
</evidence>
<dbReference type="PROSITE" id="PS51866">
    <property type="entry name" value="MOP"/>
    <property type="match status" value="1"/>
</dbReference>
<dbReference type="GO" id="GO:0015098">
    <property type="term" value="F:molybdate ion transmembrane transporter activity"/>
    <property type="evidence" value="ECO:0007669"/>
    <property type="project" value="InterPro"/>
</dbReference>
<evidence type="ECO:0000313" key="12">
    <source>
        <dbReference type="EMBL" id="AHI29427.1"/>
    </source>
</evidence>
<dbReference type="STRING" id="1420916.AU14_15115"/>
<dbReference type="InterPro" id="IPR008995">
    <property type="entry name" value="Mo/tungstate-bd_C_term_dom"/>
</dbReference>
<dbReference type="PANTHER" id="PTHR43514:SF10">
    <property type="entry name" value="MOLYBDENUM IMPORT ATP-BINDING PROTEIN MODC 2"/>
    <property type="match status" value="1"/>
</dbReference>
<keyword evidence="13" id="KW-1185">Reference proteome</keyword>
<sequence>MSLRIRAKLRLSSNFELNVNHTFPLSGVIALFGRSGCGKTSLLRLIAGLERVKEAEIRFRDQVWQYDGHFQPLHRRRIGLVFQEHSLLPHLSVRDNLLYGYRRTPSKLRRMHPNNVAAMLGIDALLDRRIDQLSGGQRQRVSLGRALMISPQLLLLDEPMAALDEQAKRDLMPFLSRIAAEFEIPIIMVSHSPSEIERLADWVVFMRDGRIEAVEPLKEALAKPDSPLFNDSGAAFILEGALGPTNSDGFRPFGPPEARLWVSSLDHSDESSSTRLTIQARDVSLSLIEPTQTSIQNHLPVTVERIDASTVHRAVVACRTNDDQLLLAEITSRAVHQLQLEPGQSVFALIKSGALLP</sequence>
<dbReference type="InterPro" id="IPR017871">
    <property type="entry name" value="ABC_transporter-like_CS"/>
</dbReference>
<dbReference type="Gene3D" id="3.40.50.300">
    <property type="entry name" value="P-loop containing nucleotide triphosphate hydrolases"/>
    <property type="match status" value="1"/>
</dbReference>
<dbReference type="InterPro" id="IPR027417">
    <property type="entry name" value="P-loop_NTPase"/>
</dbReference>
<dbReference type="InterPro" id="IPR011868">
    <property type="entry name" value="ModC_ABC_ATP-bd"/>
</dbReference>
<evidence type="ECO:0000256" key="7">
    <source>
        <dbReference type="ARBA" id="ARBA00022967"/>
    </source>
</evidence>
<evidence type="ECO:0000256" key="3">
    <source>
        <dbReference type="ARBA" id="ARBA00022505"/>
    </source>
</evidence>
<dbReference type="Pfam" id="PF03459">
    <property type="entry name" value="TOBE"/>
    <property type="match status" value="1"/>
</dbReference>
<feature type="domain" description="ABC transporter" evidence="10">
    <location>
        <begin position="1"/>
        <end position="233"/>
    </location>
</feature>
<keyword evidence="5" id="KW-0547">Nucleotide-binding</keyword>
<keyword evidence="2" id="KW-1003">Cell membrane</keyword>
<dbReference type="InterPro" id="IPR003593">
    <property type="entry name" value="AAA+_ATPase"/>
</dbReference>
<dbReference type="InterPro" id="IPR050334">
    <property type="entry name" value="Molybdenum_import_ModC"/>
</dbReference>
<dbReference type="EMBL" id="CP007151">
    <property type="protein sequence ID" value="AHI29427.1"/>
    <property type="molecule type" value="Genomic_DNA"/>
</dbReference>
<dbReference type="PROSITE" id="PS00211">
    <property type="entry name" value="ABC_TRANSPORTER_1"/>
    <property type="match status" value="1"/>
</dbReference>
<dbReference type="Proteomes" id="UP000061489">
    <property type="component" value="Chromosome"/>
</dbReference>
<dbReference type="GO" id="GO:0005524">
    <property type="term" value="F:ATP binding"/>
    <property type="evidence" value="ECO:0007669"/>
    <property type="project" value="UniProtKB-KW"/>
</dbReference>
<keyword evidence="4" id="KW-0997">Cell inner membrane</keyword>